<feature type="domain" description="DUF8021" evidence="1">
    <location>
        <begin position="9"/>
        <end position="109"/>
    </location>
</feature>
<dbReference type="Proteomes" id="UP000811255">
    <property type="component" value="Unassembled WGS sequence"/>
</dbReference>
<reference evidence="2 3" key="1">
    <citation type="submission" date="2021-05" db="EMBL/GenBank/DDBJ databases">
        <title>Croceibacterium sp. LX-88 genome sequence.</title>
        <authorList>
            <person name="Luo X."/>
        </authorList>
    </citation>
    <scope>NUCLEOTIDE SEQUENCE [LARGE SCALE GENOMIC DNA]</scope>
    <source>
        <strain evidence="2 3">LX-88</strain>
    </source>
</reference>
<gene>
    <name evidence="2" type="ORF">KK137_12930</name>
</gene>
<evidence type="ECO:0000313" key="3">
    <source>
        <dbReference type="Proteomes" id="UP000811255"/>
    </source>
</evidence>
<name>A0ABS5W9Y5_9SPHN</name>
<evidence type="ECO:0000259" key="1">
    <source>
        <dbReference type="Pfam" id="PF26061"/>
    </source>
</evidence>
<keyword evidence="3" id="KW-1185">Reference proteome</keyword>
<dbReference type="EMBL" id="JAHFVK010000002">
    <property type="protein sequence ID" value="MBT2135234.1"/>
    <property type="molecule type" value="Genomic_DNA"/>
</dbReference>
<accession>A0ABS5W9Y5</accession>
<dbReference type="InterPro" id="IPR058334">
    <property type="entry name" value="DUF8021"/>
</dbReference>
<protein>
    <recommendedName>
        <fullName evidence="1">DUF8021 domain-containing protein</fullName>
    </recommendedName>
</protein>
<feature type="domain" description="DUF8021" evidence="1">
    <location>
        <begin position="140"/>
        <end position="282"/>
    </location>
</feature>
<dbReference type="Pfam" id="PF26061">
    <property type="entry name" value="DUF8021"/>
    <property type="match status" value="2"/>
</dbReference>
<organism evidence="2 3">
    <name type="scientific">Croceibacterium selenioxidans</name>
    <dbReference type="NCBI Taxonomy" id="2838833"/>
    <lineage>
        <taxon>Bacteria</taxon>
        <taxon>Pseudomonadati</taxon>
        <taxon>Pseudomonadota</taxon>
        <taxon>Alphaproteobacteria</taxon>
        <taxon>Sphingomonadales</taxon>
        <taxon>Erythrobacteraceae</taxon>
        <taxon>Croceibacterium</taxon>
    </lineage>
</organism>
<evidence type="ECO:0000313" key="2">
    <source>
        <dbReference type="EMBL" id="MBT2135234.1"/>
    </source>
</evidence>
<proteinExistence type="predicted"/>
<comment type="caution">
    <text evidence="2">The sequence shown here is derived from an EMBL/GenBank/DDBJ whole genome shotgun (WGS) entry which is preliminary data.</text>
</comment>
<sequence length="295" mass="32825">MNSRPSEPTTREALYAHAEAYLDALEAQDPSRLAWADKVVFTENNVQLAIGDGLWNTISARRRTYDLKAADPQTGQVSWFGLVEEHGHPAIMGLRLGIVAGLIAEVETIVCRSMEFGPFPSIETYVSPRPLMLADVPDGQRRERARMISVADGYFDTLQLNDGTLFTEFTDDCDRVENGLQTTNNPNIEGYPIAAMGCAEQFRLGQYIYDDRLRGRRFPLVDEEKGIVVAAGFIDHCGKVVDVTWTDGVTKTKSVFHFPHSFALLEMFKIVDGKIAGVEAVFVTVPYNMPSPWEG</sequence>
<dbReference type="RefSeq" id="WP_214536915.1">
    <property type="nucleotide sequence ID" value="NZ_JAHFVK010000002.1"/>
</dbReference>